<evidence type="ECO:0000256" key="4">
    <source>
        <dbReference type="ARBA" id="ARBA00023277"/>
    </source>
</evidence>
<keyword evidence="10" id="KW-1185">Reference proteome</keyword>
<dbReference type="InterPro" id="IPR015443">
    <property type="entry name" value="Aldose_1-epimerase"/>
</dbReference>
<protein>
    <recommendedName>
        <fullName evidence="5">Aldose 1-epimerase</fullName>
        <ecNumber evidence="5">5.1.3.3</ecNumber>
    </recommendedName>
</protein>
<dbReference type="PIRSF" id="PIRSF005096">
    <property type="entry name" value="GALM"/>
    <property type="match status" value="1"/>
</dbReference>
<dbReference type="GO" id="GO:0006006">
    <property type="term" value="P:glucose metabolic process"/>
    <property type="evidence" value="ECO:0007669"/>
    <property type="project" value="TreeGrafter"/>
</dbReference>
<dbReference type="GeneID" id="302705064"/>
<dbReference type="InterPro" id="IPR008183">
    <property type="entry name" value="Aldose_1/G6P_1-epimerase"/>
</dbReference>
<dbReference type="EC" id="5.1.3.3" evidence="5"/>
<dbReference type="GO" id="GO:0004034">
    <property type="term" value="F:aldose 1-epimerase activity"/>
    <property type="evidence" value="ECO:0007669"/>
    <property type="project" value="UniProtKB-EC"/>
</dbReference>
<accession>E6LHW8</accession>
<dbReference type="PANTHER" id="PTHR10091:SF0">
    <property type="entry name" value="GALACTOSE MUTAROTASE"/>
    <property type="match status" value="1"/>
</dbReference>
<feature type="binding site" evidence="8">
    <location>
        <begin position="175"/>
        <end position="177"/>
    </location>
    <ligand>
        <name>beta-D-galactose</name>
        <dbReference type="ChEBI" id="CHEBI:27667"/>
    </ligand>
</feature>
<comment type="similarity">
    <text evidence="2 5">Belongs to the aldose epimerase family.</text>
</comment>
<dbReference type="AlphaFoldDB" id="E6LHW8"/>
<dbReference type="SUPFAM" id="SSF74650">
    <property type="entry name" value="Galactose mutarotase-like"/>
    <property type="match status" value="1"/>
</dbReference>
<dbReference type="CDD" id="cd09019">
    <property type="entry name" value="galactose_mutarotase_like"/>
    <property type="match status" value="1"/>
</dbReference>
<keyword evidence="4 5" id="KW-0119">Carbohydrate metabolism</keyword>
<comment type="catalytic activity">
    <reaction evidence="5">
        <text>alpha-D-glucose = beta-D-glucose</text>
        <dbReference type="Rhea" id="RHEA:10264"/>
        <dbReference type="ChEBI" id="CHEBI:15903"/>
        <dbReference type="ChEBI" id="CHEBI:17925"/>
        <dbReference type="EC" id="5.1.3.3"/>
    </reaction>
</comment>
<dbReference type="PANTHER" id="PTHR10091">
    <property type="entry name" value="ALDOSE-1-EPIMERASE"/>
    <property type="match status" value="1"/>
</dbReference>
<evidence type="ECO:0000256" key="6">
    <source>
        <dbReference type="PIRSR" id="PIRSR005096-1"/>
    </source>
</evidence>
<dbReference type="GO" id="GO:0005737">
    <property type="term" value="C:cytoplasm"/>
    <property type="evidence" value="ECO:0007669"/>
    <property type="project" value="TreeGrafter"/>
</dbReference>
<dbReference type="GO" id="GO:0033499">
    <property type="term" value="P:galactose catabolic process via UDP-galactose, Leloir pathway"/>
    <property type="evidence" value="ECO:0007669"/>
    <property type="project" value="TreeGrafter"/>
</dbReference>
<evidence type="ECO:0000256" key="5">
    <source>
        <dbReference type="PIRNR" id="PIRNR005096"/>
    </source>
</evidence>
<feature type="active site" description="Proton donor" evidence="6">
    <location>
        <position position="175"/>
    </location>
</feature>
<dbReference type="InterPro" id="IPR047215">
    <property type="entry name" value="Galactose_mutarotase-like"/>
</dbReference>
<evidence type="ECO:0000256" key="3">
    <source>
        <dbReference type="ARBA" id="ARBA00023235"/>
    </source>
</evidence>
<evidence type="ECO:0000256" key="7">
    <source>
        <dbReference type="PIRSR" id="PIRSR005096-2"/>
    </source>
</evidence>
<dbReference type="OrthoDB" id="9779408at2"/>
<proteinExistence type="inferred from homology"/>
<organism evidence="9 10">
    <name type="scientific">Enterococcus italicus (strain DSM 15952 / CCUG 50447 / LMG 22039 / TP 1.5)</name>
    <dbReference type="NCBI Taxonomy" id="888064"/>
    <lineage>
        <taxon>Bacteria</taxon>
        <taxon>Bacillati</taxon>
        <taxon>Bacillota</taxon>
        <taxon>Bacilli</taxon>
        <taxon>Lactobacillales</taxon>
        <taxon>Enterococcaceae</taxon>
        <taxon>Enterococcus</taxon>
    </lineage>
</organism>
<dbReference type="RefSeq" id="WP_007208969.1">
    <property type="nucleotide sequence ID" value="NZ_GL622241.1"/>
</dbReference>
<dbReference type="PATRIC" id="fig|888064.11.peg.2096"/>
<dbReference type="STRING" id="888064.HMPREF9088_1958"/>
<comment type="caution">
    <text evidence="9">The sequence shown here is derived from an EMBL/GenBank/DDBJ whole genome shotgun (WGS) entry which is preliminary data.</text>
</comment>
<dbReference type="EMBL" id="AEPV01000074">
    <property type="protein sequence ID" value="EFU73228.1"/>
    <property type="molecule type" value="Genomic_DNA"/>
</dbReference>
<dbReference type="Gene3D" id="2.70.98.10">
    <property type="match status" value="1"/>
</dbReference>
<dbReference type="eggNOG" id="COG2017">
    <property type="taxonomic scope" value="Bacteria"/>
</dbReference>
<evidence type="ECO:0000313" key="10">
    <source>
        <dbReference type="Proteomes" id="UP000010296"/>
    </source>
</evidence>
<dbReference type="GO" id="GO:0030246">
    <property type="term" value="F:carbohydrate binding"/>
    <property type="evidence" value="ECO:0007669"/>
    <property type="project" value="InterPro"/>
</dbReference>
<keyword evidence="3 5" id="KW-0413">Isomerase</keyword>
<gene>
    <name evidence="9" type="primary">galM</name>
    <name evidence="9" type="ORF">HMPREF9088_1958</name>
</gene>
<dbReference type="Proteomes" id="UP000010296">
    <property type="component" value="Unassembled WGS sequence"/>
</dbReference>
<evidence type="ECO:0000256" key="2">
    <source>
        <dbReference type="ARBA" id="ARBA00006206"/>
    </source>
</evidence>
<dbReference type="Pfam" id="PF01263">
    <property type="entry name" value="Aldose_epim"/>
    <property type="match status" value="1"/>
</dbReference>
<evidence type="ECO:0000313" key="9">
    <source>
        <dbReference type="EMBL" id="EFU73228.1"/>
    </source>
</evidence>
<dbReference type="UniPathway" id="UPA00242"/>
<name>E6LHW8_ENTI1</name>
<feature type="active site" description="Proton acceptor" evidence="6">
    <location>
        <position position="308"/>
    </location>
</feature>
<dbReference type="InterPro" id="IPR014718">
    <property type="entry name" value="GH-type_carb-bd"/>
</dbReference>
<feature type="binding site" evidence="7">
    <location>
        <position position="247"/>
    </location>
    <ligand>
        <name>beta-D-galactose</name>
        <dbReference type="ChEBI" id="CHEBI:27667"/>
    </ligand>
</feature>
<reference evidence="9 10" key="1">
    <citation type="submission" date="2010-12" db="EMBL/GenBank/DDBJ databases">
        <authorList>
            <person name="Muzny D."/>
            <person name="Qin X."/>
            <person name="Deng J."/>
            <person name="Jiang H."/>
            <person name="Liu Y."/>
            <person name="Qu J."/>
            <person name="Song X.-Z."/>
            <person name="Zhang L."/>
            <person name="Thornton R."/>
            <person name="Coyle M."/>
            <person name="Francisco L."/>
            <person name="Jackson L."/>
            <person name="Javaid M."/>
            <person name="Korchina V."/>
            <person name="Kovar C."/>
            <person name="Mata R."/>
            <person name="Mathew T."/>
            <person name="Ngo R."/>
            <person name="Nguyen L."/>
            <person name="Nguyen N."/>
            <person name="Okwuonu G."/>
            <person name="Ongeri F."/>
            <person name="Pham C."/>
            <person name="Simmons D."/>
            <person name="Wilczek-Boney K."/>
            <person name="Hale W."/>
            <person name="Jakkamsetti A."/>
            <person name="Pham P."/>
            <person name="Ruth R."/>
            <person name="San Lucas F."/>
            <person name="Warren J."/>
            <person name="Zhang J."/>
            <person name="Zhao Z."/>
            <person name="Zhou C."/>
            <person name="Zhu D."/>
            <person name="Lee S."/>
            <person name="Bess C."/>
            <person name="Blankenburg K."/>
            <person name="Forbes L."/>
            <person name="Fu Q."/>
            <person name="Gubbala S."/>
            <person name="Hirani K."/>
            <person name="Jayaseelan J.C."/>
            <person name="Lara F."/>
            <person name="Munidasa M."/>
            <person name="Palculict T."/>
            <person name="Patil S."/>
            <person name="Pu L.-L."/>
            <person name="Saada N."/>
            <person name="Tang L."/>
            <person name="Weissenberger G."/>
            <person name="Zhu Y."/>
            <person name="Hemphill L."/>
            <person name="Shang Y."/>
            <person name="Youmans B."/>
            <person name="Ayvaz T."/>
            <person name="Ross M."/>
            <person name="Santibanez J."/>
            <person name="Aqrawi P."/>
            <person name="Gross S."/>
            <person name="Joshi V."/>
            <person name="Fowler G."/>
            <person name="Nazareth L."/>
            <person name="Reid J."/>
            <person name="Worley K."/>
            <person name="Petrosino J."/>
            <person name="Highlander S."/>
            <person name="Gibbs R."/>
        </authorList>
    </citation>
    <scope>NUCLEOTIDE SEQUENCE [LARGE SCALE GENOMIC DNA]</scope>
    <source>
        <strain evidence="10">DSM 15952 / CCUG 50447 / LMG 22039 / TP 1.5</strain>
    </source>
</reference>
<dbReference type="InterPro" id="IPR011013">
    <property type="entry name" value="Gal_mutarotase_sf_dom"/>
</dbReference>
<comment type="pathway">
    <text evidence="1 5">Carbohydrate metabolism; hexose metabolism.</text>
</comment>
<evidence type="ECO:0000256" key="8">
    <source>
        <dbReference type="PIRSR" id="PIRSR005096-3"/>
    </source>
</evidence>
<evidence type="ECO:0000256" key="1">
    <source>
        <dbReference type="ARBA" id="ARBA00005028"/>
    </source>
</evidence>
<dbReference type="HOGENOM" id="CLU_031753_1_1_9"/>
<sequence length="343" mass="39182">MKVEKKVFGTQGEYVYQLTNDHDLTLRVTNYGARVVSLKWEKAEQEVVIIPGFASAAEYRKQDVYFGATIGRVAGRIANAKAELNGQEYQFDKVEGPHSHHGGFQGFHNQLWQATYTIERDQIHFIFSYTSVDGESGYPGKLNVAVHYYLTNTNEWRIQYEAKSDQDTFFNPTNHAYFYTGLHEKTNHAVRLHVKASRYTPIQSDGIPLTIASVANTAFDLRDDSGVDLLACLASEDEQIRLVAGIDHGFVLDKREEDEPAVWLDTPHYRLKMFTDRPSTVIYTFNGADEHRNMDNQLICQHDVIAFETQVLPDAVHHDNFGNVILKKDELFYSTTAFQFLIK</sequence>